<dbReference type="Pfam" id="PF04679">
    <property type="entry name" value="DNA_ligase_A_C"/>
    <property type="match status" value="1"/>
</dbReference>
<keyword evidence="2 6" id="KW-0436">Ligase</keyword>
<protein>
    <recommendedName>
        <fullName evidence="1">DNA ligase (ATP)</fullName>
        <ecNumber evidence="1">6.5.1.1</ecNumber>
    </recommendedName>
</protein>
<accession>A0ABT3R3X4</accession>
<feature type="region of interest" description="Disordered" evidence="4">
    <location>
        <begin position="189"/>
        <end position="237"/>
    </location>
</feature>
<dbReference type="Pfam" id="PF01068">
    <property type="entry name" value="DNA_ligase_A_M"/>
    <property type="match status" value="1"/>
</dbReference>
<dbReference type="InterPro" id="IPR012309">
    <property type="entry name" value="DNA_ligase_ATP-dep_C"/>
</dbReference>
<keyword evidence="7" id="KW-1185">Reference proteome</keyword>
<evidence type="ECO:0000313" key="6">
    <source>
        <dbReference type="EMBL" id="MCX2723966.1"/>
    </source>
</evidence>
<evidence type="ECO:0000259" key="5">
    <source>
        <dbReference type="PROSITE" id="PS50160"/>
    </source>
</evidence>
<dbReference type="InterPro" id="IPR014146">
    <property type="entry name" value="LigD_ligase_dom"/>
</dbReference>
<dbReference type="NCBIfam" id="TIGR02779">
    <property type="entry name" value="NHEJ_ligase_lig"/>
    <property type="match status" value="1"/>
</dbReference>
<dbReference type="InterPro" id="IPR014144">
    <property type="entry name" value="LigD_PE_domain"/>
</dbReference>
<comment type="catalytic activity">
    <reaction evidence="3">
        <text>ATP + (deoxyribonucleotide)n-3'-hydroxyl + 5'-phospho-(deoxyribonucleotide)m = (deoxyribonucleotide)n+m + AMP + diphosphate.</text>
        <dbReference type="EC" id="6.5.1.1"/>
    </reaction>
</comment>
<evidence type="ECO:0000256" key="2">
    <source>
        <dbReference type="ARBA" id="ARBA00022598"/>
    </source>
</evidence>
<dbReference type="RefSeq" id="WP_265963717.1">
    <property type="nucleotide sequence ID" value="NZ_JAPEVI010000003.1"/>
</dbReference>
<dbReference type="PROSITE" id="PS50160">
    <property type="entry name" value="DNA_LIGASE_A3"/>
    <property type="match status" value="1"/>
</dbReference>
<evidence type="ECO:0000256" key="1">
    <source>
        <dbReference type="ARBA" id="ARBA00012727"/>
    </source>
</evidence>
<dbReference type="SUPFAM" id="SSF50249">
    <property type="entry name" value="Nucleic acid-binding proteins"/>
    <property type="match status" value="1"/>
</dbReference>
<dbReference type="Pfam" id="PF13298">
    <property type="entry name" value="LigD_N"/>
    <property type="match status" value="1"/>
</dbReference>
<comment type="caution">
    <text evidence="6">The sequence shown here is derived from an EMBL/GenBank/DDBJ whole genome shotgun (WGS) entry which is preliminary data.</text>
</comment>
<feature type="domain" description="ATP-dependent DNA ligase family profile" evidence="5">
    <location>
        <begin position="318"/>
        <end position="451"/>
    </location>
</feature>
<sequence>MGVSVDRLAEYVAKRDFSRTAEPQGSAADKPSDKPLFVVQKHAATRLHYDFRLEWEGVLLSWAVTRGPSADPSVKRLAVRTEDHPLDYGDFEGTIPKDQYGGGTVMLWDQGWWEPQEDFRKGLRKGRLKVRLYGERMKGGWALVRMRAKEGEKRENWLLIKEHDAFEESGEDTLTARYLTSVATAREMEEIADGRKPKSRNKKTQRTKEESRSFSLSRPRFRKLQTPKPAEKAPEGDDWLHETKLDGYRCLAALGKGGALLYSGTGRNWTGRFEGLPEAFAALECENALIDGEVVSAKPGKRAPLSALQRDVDEGRPVLFIAFDLLELNGEQLVDKPLLERKTLLEQLLAGGPEGSPVHYCVHVRGNGAKAFEAVRKAGGAGIVSKAADSRYSGTQNDDWLKIMAQRRQAFVVGGWTPSKAKGRPFASLLIGSREDGSLCYRGRVGGGFAGDDLERLWKKLKTRGRKTSPFDEVPPDVADTANWVTPDVVVDVGYAELTDENSIRRGVFEGLREDLA</sequence>
<dbReference type="InterPro" id="IPR012340">
    <property type="entry name" value="NA-bd_OB-fold"/>
</dbReference>
<gene>
    <name evidence="6" type="primary">ligD</name>
    <name evidence="6" type="ORF">ON753_16555</name>
</gene>
<dbReference type="SUPFAM" id="SSF56091">
    <property type="entry name" value="DNA ligase/mRNA capping enzyme, catalytic domain"/>
    <property type="match status" value="1"/>
</dbReference>
<dbReference type="Proteomes" id="UP001300261">
    <property type="component" value="Unassembled WGS sequence"/>
</dbReference>
<name>A0ABT3R3X4_9HYPH</name>
<dbReference type="PANTHER" id="PTHR39465">
    <property type="entry name" value="DNA LIGASE D, 3'-PHOSPHOESTERASE DOMAIN"/>
    <property type="match status" value="1"/>
</dbReference>
<reference evidence="6 7" key="1">
    <citation type="journal article" date="2016" name="Int. J. Syst. Evol. Microbiol.">
        <title>Labrenzia salina sp. nov., isolated from the rhizosphere of the halophyte Arthrocnemum macrostachyum.</title>
        <authorList>
            <person name="Camacho M."/>
            <person name="Redondo-Gomez S."/>
            <person name="Rodriguez-Llorente I."/>
            <person name="Rohde M."/>
            <person name="Sproer C."/>
            <person name="Schumann P."/>
            <person name="Klenk H.P."/>
            <person name="Montero-Calasanz M.D.C."/>
        </authorList>
    </citation>
    <scope>NUCLEOTIDE SEQUENCE [LARGE SCALE GENOMIC DNA]</scope>
    <source>
        <strain evidence="6 7">DSM 29163</strain>
    </source>
</reference>
<evidence type="ECO:0000313" key="7">
    <source>
        <dbReference type="Proteomes" id="UP001300261"/>
    </source>
</evidence>
<dbReference type="CDD" id="cd07906">
    <property type="entry name" value="Adenylation_DNA_ligase_LigD_LigC"/>
    <property type="match status" value="1"/>
</dbReference>
<dbReference type="Gene3D" id="3.30.1490.70">
    <property type="match status" value="1"/>
</dbReference>
<dbReference type="EMBL" id="JAPEVI010000003">
    <property type="protein sequence ID" value="MCX2723966.1"/>
    <property type="molecule type" value="Genomic_DNA"/>
</dbReference>
<dbReference type="CDD" id="cd07971">
    <property type="entry name" value="OBF_DNA_ligase_LigD"/>
    <property type="match status" value="1"/>
</dbReference>
<dbReference type="PANTHER" id="PTHR39465:SF1">
    <property type="entry name" value="DNA LIGASE D 3'-PHOSPHOESTERASE DOMAIN-CONTAINING PROTEIN"/>
    <property type="match status" value="1"/>
</dbReference>
<evidence type="ECO:0000256" key="4">
    <source>
        <dbReference type="SAM" id="MobiDB-lite"/>
    </source>
</evidence>
<dbReference type="NCBIfam" id="TIGR02777">
    <property type="entry name" value="LigD_PE_dom"/>
    <property type="match status" value="1"/>
</dbReference>
<evidence type="ECO:0000256" key="3">
    <source>
        <dbReference type="ARBA" id="ARBA00034003"/>
    </source>
</evidence>
<proteinExistence type="predicted"/>
<organism evidence="6 7">
    <name type="scientific">Roseibium salinum</name>
    <dbReference type="NCBI Taxonomy" id="1604349"/>
    <lineage>
        <taxon>Bacteria</taxon>
        <taxon>Pseudomonadati</taxon>
        <taxon>Pseudomonadota</taxon>
        <taxon>Alphaproteobacteria</taxon>
        <taxon>Hyphomicrobiales</taxon>
        <taxon>Stappiaceae</taxon>
        <taxon>Roseibium</taxon>
    </lineage>
</organism>
<dbReference type="Gene3D" id="2.40.50.140">
    <property type="entry name" value="Nucleic acid-binding proteins"/>
    <property type="match status" value="1"/>
</dbReference>
<dbReference type="GO" id="GO:0016874">
    <property type="term" value="F:ligase activity"/>
    <property type="evidence" value="ECO:0007669"/>
    <property type="project" value="UniProtKB-KW"/>
</dbReference>
<dbReference type="InterPro" id="IPR012310">
    <property type="entry name" value="DNA_ligase_ATP-dep_cent"/>
</dbReference>
<dbReference type="Gene3D" id="3.30.470.30">
    <property type="entry name" value="DNA ligase/mRNA capping enzyme"/>
    <property type="match status" value="1"/>
</dbReference>
<dbReference type="EC" id="6.5.1.1" evidence="1"/>